<dbReference type="SUPFAM" id="SSF52777">
    <property type="entry name" value="CoA-dependent acyltransferases"/>
    <property type="match status" value="1"/>
</dbReference>
<proteinExistence type="inferred from homology"/>
<sequence>MGSSAADKFSDEPITPIGGFFLQRQMEQIIHCTMGFKNPIDIAAIKSHLKTFLLLSHPRFSSLMVRGPRGLKQWHSTSHVDLDRHIIVVPDTITTASNFDHEAAVNAYLADLSTSSGLSADKPLWEFHLLMAHNCGVFRIHHALGDGTSLMSLFAASFRRAEEEEKLPALGSAGKKRNRVSGEKGWWVLLIGFVGMVWFTLIFAVEFALRCLWDCDRKTLISGGDGVELWPRKLATARFKLQDMKLVKKAVPNATINDVLVGVVSAGLSRYLDQRTPNGLPEGLRITGMVVVNLREQHRLQEQSDLMKSNSGLSWGNKFGTFLVPIYYKKSSGTDPLGYLKRAKVTMDRKKQSLEAFLSYKIGCILMTYLGAEIATWLLYRTVSNTNFVISNMLGPQEEIAVGGNPVTYLRVNTSSVPQALTMHMVSYAERADMQISVAKDIIPDPEFLAKCFEEALLDMKEAAH</sequence>
<feature type="domain" description="O-acyltransferase WSD1 C-terminal" evidence="13">
    <location>
        <begin position="315"/>
        <end position="461"/>
    </location>
</feature>
<evidence type="ECO:0000256" key="7">
    <source>
        <dbReference type="ARBA" id="ARBA00023315"/>
    </source>
</evidence>
<keyword evidence="5" id="KW-0808">Transferase</keyword>
<evidence type="ECO:0000256" key="11">
    <source>
        <dbReference type="SAM" id="Phobius"/>
    </source>
</evidence>
<comment type="pathway">
    <text evidence="4">Lipid metabolism.</text>
</comment>
<keyword evidence="6" id="KW-0256">Endoplasmic reticulum</keyword>
<keyword evidence="7" id="KW-0012">Acyltransferase</keyword>
<feature type="domain" description="O-acyltransferase WSD1-like N-terminal" evidence="12">
    <location>
        <begin position="73"/>
        <end position="259"/>
    </location>
</feature>
<dbReference type="InterPro" id="IPR009721">
    <property type="entry name" value="O-acyltransferase_WSD1_C"/>
</dbReference>
<protein>
    <submittedName>
        <fullName evidence="15">O-acyltransferase WSD1-like</fullName>
    </submittedName>
</protein>
<evidence type="ECO:0000313" key="15">
    <source>
        <dbReference type="RefSeq" id="XP_008236495.2"/>
    </source>
</evidence>
<keyword evidence="14" id="KW-1185">Reference proteome</keyword>
<dbReference type="PANTHER" id="PTHR31650">
    <property type="entry name" value="O-ACYLTRANSFERASE (WSD1-LIKE) FAMILY PROTEIN"/>
    <property type="match status" value="1"/>
</dbReference>
<dbReference type="RefSeq" id="XP_008236495.2">
    <property type="nucleotide sequence ID" value="XM_008238273.2"/>
</dbReference>
<dbReference type="Pfam" id="PF03007">
    <property type="entry name" value="WS_DGAT_cat"/>
    <property type="match status" value="1"/>
</dbReference>
<evidence type="ECO:0000256" key="8">
    <source>
        <dbReference type="ARBA" id="ARBA00024360"/>
    </source>
</evidence>
<evidence type="ECO:0000259" key="12">
    <source>
        <dbReference type="Pfam" id="PF03007"/>
    </source>
</evidence>
<dbReference type="GeneID" id="103335263"/>
<evidence type="ECO:0000256" key="2">
    <source>
        <dbReference type="ARBA" id="ARBA00004586"/>
    </source>
</evidence>
<evidence type="ECO:0000256" key="10">
    <source>
        <dbReference type="ARBA" id="ARBA00048109"/>
    </source>
</evidence>
<feature type="transmembrane region" description="Helical" evidence="11">
    <location>
        <begin position="186"/>
        <end position="209"/>
    </location>
</feature>
<organism evidence="14 15">
    <name type="scientific">Prunus mume</name>
    <name type="common">Japanese apricot</name>
    <name type="synonym">Armeniaca mume</name>
    <dbReference type="NCBI Taxonomy" id="102107"/>
    <lineage>
        <taxon>Eukaryota</taxon>
        <taxon>Viridiplantae</taxon>
        <taxon>Streptophyta</taxon>
        <taxon>Embryophyta</taxon>
        <taxon>Tracheophyta</taxon>
        <taxon>Spermatophyta</taxon>
        <taxon>Magnoliopsida</taxon>
        <taxon>eudicotyledons</taxon>
        <taxon>Gunneridae</taxon>
        <taxon>Pentapetalae</taxon>
        <taxon>rosids</taxon>
        <taxon>fabids</taxon>
        <taxon>Rosales</taxon>
        <taxon>Rosaceae</taxon>
        <taxon>Amygdaloideae</taxon>
        <taxon>Amygdaleae</taxon>
        <taxon>Prunus</taxon>
    </lineage>
</organism>
<keyword evidence="11" id="KW-0812">Transmembrane</keyword>
<dbReference type="InterPro" id="IPR045034">
    <property type="entry name" value="O-acyltransferase_WSD1-like"/>
</dbReference>
<evidence type="ECO:0000256" key="1">
    <source>
        <dbReference type="ARBA" id="ARBA00004162"/>
    </source>
</evidence>
<reference evidence="15" key="2">
    <citation type="submission" date="2025-08" db="UniProtKB">
        <authorList>
            <consortium name="RefSeq"/>
        </authorList>
    </citation>
    <scope>IDENTIFICATION</scope>
</reference>
<evidence type="ECO:0000256" key="4">
    <source>
        <dbReference type="ARBA" id="ARBA00005189"/>
    </source>
</evidence>
<comment type="subcellular location">
    <subcellularLocation>
        <location evidence="1">Cell membrane</location>
        <topology evidence="1">Single-pass membrane protein</topology>
    </subcellularLocation>
    <subcellularLocation>
        <location evidence="2">Endoplasmic reticulum membrane</location>
    </subcellularLocation>
</comment>
<accession>A0ABM0PA01</accession>
<comment type="catalytic activity">
    <reaction evidence="10">
        <text>an acyl-CoA + a 1,2-diacyl-sn-glycerol = a triacyl-sn-glycerol + CoA</text>
        <dbReference type="Rhea" id="RHEA:10868"/>
        <dbReference type="ChEBI" id="CHEBI:17815"/>
        <dbReference type="ChEBI" id="CHEBI:57287"/>
        <dbReference type="ChEBI" id="CHEBI:58342"/>
        <dbReference type="ChEBI" id="CHEBI:64615"/>
        <dbReference type="EC" id="2.3.1.20"/>
    </reaction>
</comment>
<dbReference type="Pfam" id="PF06974">
    <property type="entry name" value="WS_DGAT_C"/>
    <property type="match status" value="1"/>
</dbReference>
<keyword evidence="11" id="KW-1133">Transmembrane helix</keyword>
<evidence type="ECO:0000259" key="13">
    <source>
        <dbReference type="Pfam" id="PF06974"/>
    </source>
</evidence>
<comment type="similarity">
    <text evidence="8">In the N-terminal section; belongs to the long-chain O-acyltransferase family.</text>
</comment>
<gene>
    <name evidence="15" type="primary">LOC103335263</name>
</gene>
<comment type="catalytic activity">
    <reaction evidence="9">
        <text>a long chain fatty alcohol + a fatty acyl-CoA = a long-chain alcohol wax ester + CoA</text>
        <dbReference type="Rhea" id="RHEA:38443"/>
        <dbReference type="ChEBI" id="CHEBI:17135"/>
        <dbReference type="ChEBI" id="CHEBI:57287"/>
        <dbReference type="ChEBI" id="CHEBI:77636"/>
        <dbReference type="ChEBI" id="CHEBI:235323"/>
        <dbReference type="EC" id="2.3.1.75"/>
    </reaction>
</comment>
<evidence type="ECO:0000256" key="3">
    <source>
        <dbReference type="ARBA" id="ARBA00004771"/>
    </source>
</evidence>
<evidence type="ECO:0000256" key="5">
    <source>
        <dbReference type="ARBA" id="ARBA00022679"/>
    </source>
</evidence>
<evidence type="ECO:0000313" key="14">
    <source>
        <dbReference type="Proteomes" id="UP000694861"/>
    </source>
</evidence>
<dbReference type="Proteomes" id="UP000694861">
    <property type="component" value="Linkage group LG6"/>
</dbReference>
<comment type="pathway">
    <text evidence="3">Glycerolipid metabolism; triacylglycerol biosynthesis.</text>
</comment>
<dbReference type="PANTHER" id="PTHR31650:SF41">
    <property type="entry name" value="O-ACYLTRANSFERASE WSD1-LIKE ISOFORM X1"/>
    <property type="match status" value="1"/>
</dbReference>
<name>A0ABM0PA01_PRUMU</name>
<evidence type="ECO:0000256" key="9">
    <source>
        <dbReference type="ARBA" id="ARBA00047604"/>
    </source>
</evidence>
<dbReference type="InterPro" id="IPR004255">
    <property type="entry name" value="O-acyltransferase_WSD1_N"/>
</dbReference>
<feature type="transmembrane region" description="Helical" evidence="11">
    <location>
        <begin position="357"/>
        <end position="380"/>
    </location>
</feature>
<reference evidence="14" key="1">
    <citation type="journal article" date="2012" name="Nat. Commun.">
        <title>The genome of Prunus mume.</title>
        <authorList>
            <person name="Zhang Q."/>
            <person name="Chen W."/>
            <person name="Sun L."/>
            <person name="Zhao F."/>
            <person name="Huang B."/>
            <person name="Yang W."/>
            <person name="Tao Y."/>
            <person name="Wang J."/>
            <person name="Yuan Z."/>
            <person name="Fan G."/>
            <person name="Xing Z."/>
            <person name="Han C."/>
            <person name="Pan H."/>
            <person name="Zhong X."/>
            <person name="Shi W."/>
            <person name="Liang X."/>
            <person name="Du D."/>
            <person name="Sun F."/>
            <person name="Xu Z."/>
            <person name="Hao R."/>
            <person name="Lv T."/>
            <person name="Lv Y."/>
            <person name="Zheng Z."/>
            <person name="Sun M."/>
            <person name="Luo L."/>
            <person name="Cai M."/>
            <person name="Gao Y."/>
            <person name="Wang J."/>
            <person name="Yin Y."/>
            <person name="Xu X."/>
            <person name="Cheng T."/>
            <person name="Wang J."/>
        </authorList>
    </citation>
    <scope>NUCLEOTIDE SEQUENCE [LARGE SCALE GENOMIC DNA]</scope>
</reference>
<evidence type="ECO:0000256" key="6">
    <source>
        <dbReference type="ARBA" id="ARBA00022824"/>
    </source>
</evidence>
<keyword evidence="11" id="KW-0472">Membrane</keyword>